<proteinExistence type="predicted"/>
<gene>
    <name evidence="2" type="ORF">SAMN06265379_101130</name>
</gene>
<sequence length="152" mass="18146">MNNRITAGRIQLIFTFFVLAFLALWVCSLTIQLLMLTWLQWTSALLFALTVYCFMYGGYFYFEILEKDKHIEIKYYNSFPFSREFKMFRIPVSAFVKYQIQGSLFFRRKLFVFQKQGAQMAKYPPIMVSAFSRENNEALHKFFAKVKKKGKK</sequence>
<keyword evidence="3" id="KW-1185">Reference proteome</keyword>
<dbReference type="OrthoDB" id="1121503at2"/>
<keyword evidence="1" id="KW-0472">Membrane</keyword>
<protein>
    <submittedName>
        <fullName evidence="2">Uncharacterized protein</fullName>
    </submittedName>
</protein>
<dbReference type="RefSeq" id="WP_142531548.1">
    <property type="nucleotide sequence ID" value="NZ_FXTB01000001.1"/>
</dbReference>
<accession>A0A521AGE1</accession>
<evidence type="ECO:0000256" key="1">
    <source>
        <dbReference type="SAM" id="Phobius"/>
    </source>
</evidence>
<evidence type="ECO:0000313" key="2">
    <source>
        <dbReference type="EMBL" id="SMO33871.1"/>
    </source>
</evidence>
<dbReference type="EMBL" id="FXTB01000001">
    <property type="protein sequence ID" value="SMO33871.1"/>
    <property type="molecule type" value="Genomic_DNA"/>
</dbReference>
<keyword evidence="1" id="KW-0812">Transmembrane</keyword>
<organism evidence="2 3">
    <name type="scientific">Saccharicrinis carchari</name>
    <dbReference type="NCBI Taxonomy" id="1168039"/>
    <lineage>
        <taxon>Bacteria</taxon>
        <taxon>Pseudomonadati</taxon>
        <taxon>Bacteroidota</taxon>
        <taxon>Bacteroidia</taxon>
        <taxon>Marinilabiliales</taxon>
        <taxon>Marinilabiliaceae</taxon>
        <taxon>Saccharicrinis</taxon>
    </lineage>
</organism>
<dbReference type="Proteomes" id="UP000319040">
    <property type="component" value="Unassembled WGS sequence"/>
</dbReference>
<feature type="transmembrane region" description="Helical" evidence="1">
    <location>
        <begin position="12"/>
        <end position="35"/>
    </location>
</feature>
<keyword evidence="1" id="KW-1133">Transmembrane helix</keyword>
<feature type="transmembrane region" description="Helical" evidence="1">
    <location>
        <begin position="41"/>
        <end position="62"/>
    </location>
</feature>
<reference evidence="2 3" key="1">
    <citation type="submission" date="2017-05" db="EMBL/GenBank/DDBJ databases">
        <authorList>
            <person name="Varghese N."/>
            <person name="Submissions S."/>
        </authorList>
    </citation>
    <scope>NUCLEOTIDE SEQUENCE [LARGE SCALE GENOMIC DNA]</scope>
    <source>
        <strain evidence="2 3">DSM 27040</strain>
    </source>
</reference>
<dbReference type="AlphaFoldDB" id="A0A521AGE1"/>
<name>A0A521AGE1_SACCC</name>
<evidence type="ECO:0000313" key="3">
    <source>
        <dbReference type="Proteomes" id="UP000319040"/>
    </source>
</evidence>